<dbReference type="EMBL" id="CADCXV010001183">
    <property type="protein sequence ID" value="CAB0042312.1"/>
    <property type="molecule type" value="Genomic_DNA"/>
</dbReference>
<dbReference type="PANTHER" id="PTHR13531">
    <property type="entry name" value="GEO07735P1-RELATED-RELATED"/>
    <property type="match status" value="1"/>
</dbReference>
<feature type="transmembrane region" description="Helical" evidence="5">
    <location>
        <begin position="44"/>
        <end position="62"/>
    </location>
</feature>
<dbReference type="Proteomes" id="UP000479190">
    <property type="component" value="Unassembled WGS sequence"/>
</dbReference>
<dbReference type="OrthoDB" id="262535at2759"/>
<name>A0A6H5J2F7_9HYME</name>
<sequence>MPSASTLSLLYQVLLYLNGFYFSMFATCEFCIKIVKTYSFQASFTNVTTEFAVLLLFVGNLLDHGLPFLFGLFLIVPSILSTLYFLIWQDRTLRLEQILCIIQLLFFTVEASVGMLFLCVVWKRPPPEG</sequence>
<feature type="transmembrane region" description="Helical" evidence="5">
    <location>
        <begin position="99"/>
        <end position="123"/>
    </location>
</feature>
<dbReference type="GO" id="GO:0035869">
    <property type="term" value="C:ciliary transition zone"/>
    <property type="evidence" value="ECO:0007669"/>
    <property type="project" value="TreeGrafter"/>
</dbReference>
<accession>A0A6H5J2F7</accession>
<proteinExistence type="predicted"/>
<gene>
    <name evidence="6" type="ORF">TBRA_LOCUS13937</name>
</gene>
<dbReference type="AlphaFoldDB" id="A0A6H5J2F7"/>
<organism evidence="6 7">
    <name type="scientific">Trichogramma brassicae</name>
    <dbReference type="NCBI Taxonomy" id="86971"/>
    <lineage>
        <taxon>Eukaryota</taxon>
        <taxon>Metazoa</taxon>
        <taxon>Ecdysozoa</taxon>
        <taxon>Arthropoda</taxon>
        <taxon>Hexapoda</taxon>
        <taxon>Insecta</taxon>
        <taxon>Pterygota</taxon>
        <taxon>Neoptera</taxon>
        <taxon>Endopterygota</taxon>
        <taxon>Hymenoptera</taxon>
        <taxon>Apocrita</taxon>
        <taxon>Proctotrupomorpha</taxon>
        <taxon>Chalcidoidea</taxon>
        <taxon>Trichogrammatidae</taxon>
        <taxon>Trichogramma</taxon>
    </lineage>
</organism>
<keyword evidence="3 5" id="KW-1133">Transmembrane helix</keyword>
<dbReference type="GO" id="GO:0016020">
    <property type="term" value="C:membrane"/>
    <property type="evidence" value="ECO:0007669"/>
    <property type="project" value="UniProtKB-SubCell"/>
</dbReference>
<evidence type="ECO:0000313" key="7">
    <source>
        <dbReference type="Proteomes" id="UP000479190"/>
    </source>
</evidence>
<protein>
    <submittedName>
        <fullName evidence="6">Uncharacterized protein</fullName>
    </submittedName>
</protein>
<evidence type="ECO:0000256" key="5">
    <source>
        <dbReference type="SAM" id="Phobius"/>
    </source>
</evidence>
<evidence type="ECO:0000256" key="4">
    <source>
        <dbReference type="ARBA" id="ARBA00023136"/>
    </source>
</evidence>
<feature type="transmembrane region" description="Helical" evidence="5">
    <location>
        <begin position="13"/>
        <end position="32"/>
    </location>
</feature>
<dbReference type="GO" id="GO:1905515">
    <property type="term" value="P:non-motile cilium assembly"/>
    <property type="evidence" value="ECO:0007669"/>
    <property type="project" value="TreeGrafter"/>
</dbReference>
<evidence type="ECO:0000256" key="2">
    <source>
        <dbReference type="ARBA" id="ARBA00022692"/>
    </source>
</evidence>
<keyword evidence="7" id="KW-1185">Reference proteome</keyword>
<evidence type="ECO:0000256" key="3">
    <source>
        <dbReference type="ARBA" id="ARBA00022989"/>
    </source>
</evidence>
<reference evidence="6 7" key="1">
    <citation type="submission" date="2020-02" db="EMBL/GenBank/DDBJ databases">
        <authorList>
            <person name="Ferguson B K."/>
        </authorList>
    </citation>
    <scope>NUCLEOTIDE SEQUENCE [LARGE SCALE GENOMIC DNA]</scope>
</reference>
<keyword evidence="4 5" id="KW-0472">Membrane</keyword>
<dbReference type="Pfam" id="PF09799">
    <property type="entry name" value="Transmemb_17"/>
    <property type="match status" value="1"/>
</dbReference>
<keyword evidence="2 5" id="KW-0812">Transmembrane</keyword>
<feature type="transmembrane region" description="Helical" evidence="5">
    <location>
        <begin position="68"/>
        <end position="87"/>
    </location>
</feature>
<dbReference type="PANTHER" id="PTHR13531:SF0">
    <property type="entry name" value="GEO07735P1-RELATED"/>
    <property type="match status" value="1"/>
</dbReference>
<evidence type="ECO:0000313" key="6">
    <source>
        <dbReference type="EMBL" id="CAB0042312.1"/>
    </source>
</evidence>
<comment type="subcellular location">
    <subcellularLocation>
        <location evidence="1">Membrane</location>
        <topology evidence="1">Multi-pass membrane protein</topology>
    </subcellularLocation>
</comment>
<dbReference type="InterPro" id="IPR019184">
    <property type="entry name" value="Uncharacterised_TM-17"/>
</dbReference>
<evidence type="ECO:0000256" key="1">
    <source>
        <dbReference type="ARBA" id="ARBA00004141"/>
    </source>
</evidence>